<feature type="transmembrane region" description="Helical" evidence="13">
    <location>
        <begin position="466"/>
        <end position="486"/>
    </location>
</feature>
<feature type="transmembrane region" description="Helical" evidence="13">
    <location>
        <begin position="132"/>
        <end position="150"/>
    </location>
</feature>
<dbReference type="InterPro" id="IPR010096">
    <property type="entry name" value="NADH-Q_OxRdtase_suN/2"/>
</dbReference>
<evidence type="ECO:0000256" key="4">
    <source>
        <dbReference type="ARBA" id="ARBA00022692"/>
    </source>
</evidence>
<evidence type="ECO:0000256" key="9">
    <source>
        <dbReference type="ARBA" id="ARBA00022989"/>
    </source>
</evidence>
<evidence type="ECO:0000313" key="16">
    <source>
        <dbReference type="EMBL" id="QTT78362.1"/>
    </source>
</evidence>
<keyword evidence="16" id="KW-0934">Plastid</keyword>
<dbReference type="InterPro" id="IPR001750">
    <property type="entry name" value="ND/Mrp_TM"/>
</dbReference>
<dbReference type="GO" id="GO:0048038">
    <property type="term" value="F:quinone binding"/>
    <property type="evidence" value="ECO:0007669"/>
    <property type="project" value="UniProtKB-KW"/>
</dbReference>
<evidence type="ECO:0000259" key="15">
    <source>
        <dbReference type="Pfam" id="PF19530"/>
    </source>
</evidence>
<dbReference type="NCBIfam" id="TIGR01770">
    <property type="entry name" value="NDH_I_N"/>
    <property type="match status" value="1"/>
</dbReference>
<dbReference type="EC" id="7.1.1.-" evidence="13"/>
<comment type="catalytic activity">
    <reaction evidence="13">
        <text>a plastoquinone + NADPH + (n+1) H(+)(in) = a plastoquinol + NADP(+) + n H(+)(out)</text>
        <dbReference type="Rhea" id="RHEA:42612"/>
        <dbReference type="Rhea" id="RHEA-COMP:9561"/>
        <dbReference type="Rhea" id="RHEA-COMP:9562"/>
        <dbReference type="ChEBI" id="CHEBI:15378"/>
        <dbReference type="ChEBI" id="CHEBI:17757"/>
        <dbReference type="ChEBI" id="CHEBI:57783"/>
        <dbReference type="ChEBI" id="CHEBI:58349"/>
        <dbReference type="ChEBI" id="CHEBI:62192"/>
    </reaction>
</comment>
<feature type="transmembrane region" description="Helical" evidence="13">
    <location>
        <begin position="162"/>
        <end position="185"/>
    </location>
</feature>
<evidence type="ECO:0000256" key="5">
    <source>
        <dbReference type="ARBA" id="ARBA00022719"/>
    </source>
</evidence>
<dbReference type="GO" id="GO:0009535">
    <property type="term" value="C:chloroplast thylakoid membrane"/>
    <property type="evidence" value="ECO:0007669"/>
    <property type="project" value="UniProtKB-SubCell"/>
</dbReference>
<keyword evidence="4 13" id="KW-0812">Transmembrane</keyword>
<feature type="domain" description="NADH:quinone oxidoreductase/Mrp antiporter transmembrane" evidence="14">
    <location>
        <begin position="129"/>
        <end position="425"/>
    </location>
</feature>
<feature type="transmembrane region" description="Helical" evidence="13">
    <location>
        <begin position="333"/>
        <end position="354"/>
    </location>
</feature>
<comment type="subunit">
    <text evidence="13">NDH is composed of at least 16 different subunits, 5 of which are encoded in the nucleus.</text>
</comment>
<reference evidence="16" key="2">
    <citation type="submission" date="2021-04" db="EMBL/GenBank/DDBJ databases">
        <title>The complete plastome of Polytrichum commune Hedw. (Polytrichaceae, #Bryophyta).</title>
        <authorList>
            <person name="Jin X."/>
        </authorList>
    </citation>
    <scope>NUCLEOTIDE SEQUENCE</scope>
</reference>
<accession>A0A8A9Y1K1</accession>
<feature type="transmembrane region" description="Helical" evidence="13">
    <location>
        <begin position="277"/>
        <end position="299"/>
    </location>
</feature>
<comment type="catalytic activity">
    <reaction evidence="13">
        <text>a plastoquinone + NADH + (n+1) H(+)(in) = a plastoquinol + NAD(+) + n H(+)(out)</text>
        <dbReference type="Rhea" id="RHEA:42608"/>
        <dbReference type="Rhea" id="RHEA-COMP:9561"/>
        <dbReference type="Rhea" id="RHEA-COMP:9562"/>
        <dbReference type="ChEBI" id="CHEBI:15378"/>
        <dbReference type="ChEBI" id="CHEBI:17757"/>
        <dbReference type="ChEBI" id="CHEBI:57540"/>
        <dbReference type="ChEBI" id="CHEBI:57945"/>
        <dbReference type="ChEBI" id="CHEBI:62192"/>
    </reaction>
</comment>
<evidence type="ECO:0000256" key="7">
    <source>
        <dbReference type="ARBA" id="ARBA00022957"/>
    </source>
</evidence>
<dbReference type="EMBL" id="MW528408">
    <property type="protein sequence ID" value="QTT78362.1"/>
    <property type="molecule type" value="Genomic_DNA"/>
</dbReference>
<dbReference type="NCBIfam" id="NF002701">
    <property type="entry name" value="PRK02504.1"/>
    <property type="match status" value="1"/>
</dbReference>
<evidence type="ECO:0000259" key="14">
    <source>
        <dbReference type="Pfam" id="PF00361"/>
    </source>
</evidence>
<feature type="transmembrane region" description="Helical" evidence="13">
    <location>
        <begin position="247"/>
        <end position="271"/>
    </location>
</feature>
<feature type="transmembrane region" description="Helical" evidence="13">
    <location>
        <begin position="82"/>
        <end position="102"/>
    </location>
</feature>
<name>A0A8A9Y1K1_POLCU</name>
<dbReference type="PANTHER" id="PTHR22773">
    <property type="entry name" value="NADH DEHYDROGENASE"/>
    <property type="match status" value="1"/>
</dbReference>
<dbReference type="GO" id="GO:0019684">
    <property type="term" value="P:photosynthesis, light reaction"/>
    <property type="evidence" value="ECO:0007669"/>
    <property type="project" value="UniProtKB-UniRule"/>
</dbReference>
<evidence type="ECO:0000256" key="8">
    <source>
        <dbReference type="ARBA" id="ARBA00022967"/>
    </source>
</evidence>
<dbReference type="GO" id="GO:0008137">
    <property type="term" value="F:NADH dehydrogenase (ubiquinone) activity"/>
    <property type="evidence" value="ECO:0007669"/>
    <property type="project" value="InterPro"/>
</dbReference>
<keyword evidence="3 16" id="KW-0150">Chloroplast</keyword>
<dbReference type="GO" id="GO:0016655">
    <property type="term" value="F:oxidoreductase activity, acting on NAD(P)H, quinone or similar compound as acceptor"/>
    <property type="evidence" value="ECO:0007669"/>
    <property type="project" value="UniProtKB-UniRule"/>
</dbReference>
<evidence type="ECO:0000256" key="13">
    <source>
        <dbReference type="HAMAP-Rule" id="MF_00445"/>
    </source>
</evidence>
<keyword evidence="12 13" id="KW-0472">Membrane</keyword>
<feature type="transmembrane region" description="Helical" evidence="13">
    <location>
        <begin position="15"/>
        <end position="35"/>
    </location>
</feature>
<feature type="transmembrane region" description="Helical" evidence="13">
    <location>
        <begin position="213"/>
        <end position="235"/>
    </location>
</feature>
<sequence>MELELSFSSIYRSTILPECILIFCLIIILILDLILEKRKKYLLYFISLIGLLLSIIILLFQWQEKHSMSFSGNFQIDSFNQIFRILIALCSILCIPLSVEYIRYTKLATTEFFIFILTATIGGMFLCGANDLITIFVALECLSLCSYLLSGYTKIDVRSNEAVMKYLLIGGLSSSILAYGFSWLYGLSGGEIQLQKIANGIISTEMYNSSGNLIALICIMVGIGFKLSLVPFHQWTPDVYEGSPTPVVAFLSVASKIAGLALITRIFNIVFPFSSNQWHLLLEIVAISSMILGNLVAITQTSMKRMLAYSSISQIGYLIIGIIAGEANGYTSMIIYLLFYIFMNLGTFACIILFGLRTGTDNIRDYGGLILKDPLLTFSFVLCLLSLGGIPPFSGFFGKLYLFWCAWKAGLFSLVFIGISTSVISIYYYLKIVKLLLTREKKEITPYIQTYTGVSFSILSKSSIEVSILICVIASVFLGVFMNPIINIIQNNLNLNSFINIYN</sequence>
<dbReference type="GO" id="GO:0042773">
    <property type="term" value="P:ATP synthesis coupled electron transport"/>
    <property type="evidence" value="ECO:0007669"/>
    <property type="project" value="InterPro"/>
</dbReference>
<evidence type="ECO:0000256" key="1">
    <source>
        <dbReference type="ARBA" id="ARBA00004141"/>
    </source>
</evidence>
<reference evidence="16" key="1">
    <citation type="submission" date="2021-01" db="EMBL/GenBank/DDBJ databases">
        <authorList>
            <consortium name="East China Normal University"/>
            <person name="Jin X."/>
        </authorList>
    </citation>
    <scope>NUCLEOTIDE SEQUENCE</scope>
</reference>
<evidence type="ECO:0000256" key="3">
    <source>
        <dbReference type="ARBA" id="ARBA00022528"/>
    </source>
</evidence>
<evidence type="ECO:0000256" key="11">
    <source>
        <dbReference type="ARBA" id="ARBA00023078"/>
    </source>
</evidence>
<proteinExistence type="inferred from homology"/>
<comment type="subcellular location">
    <subcellularLocation>
        <location evidence="1">Membrane</location>
        <topology evidence="1">Multi-pass membrane protein</topology>
    </subcellularLocation>
    <subcellularLocation>
        <location evidence="13">Plastid</location>
        <location evidence="13">Chloroplast thylakoid membrane</location>
        <topology evidence="13">Multi-pass membrane protein</topology>
    </subcellularLocation>
</comment>
<comment type="similarity">
    <text evidence="13">Belongs to the complex I subunit 2 family.</text>
</comment>
<dbReference type="Pfam" id="PF00361">
    <property type="entry name" value="Proton_antipo_M"/>
    <property type="match status" value="1"/>
</dbReference>
<feature type="transmembrane region" description="Helical" evidence="13">
    <location>
        <begin position="109"/>
        <end position="126"/>
    </location>
</feature>
<keyword evidence="7 13" id="KW-0618">Plastoquinone</keyword>
<geneLocation type="chloroplast" evidence="16"/>
<dbReference type="GeneID" id="70589985"/>
<feature type="transmembrane region" description="Helical" evidence="13">
    <location>
        <begin position="42"/>
        <end position="62"/>
    </location>
</feature>
<protein>
    <recommendedName>
        <fullName evidence="13">NAD(P)H-quinone oxidoreductase subunit 2, chloroplastic</fullName>
        <ecNumber evidence="13">7.1.1.-</ecNumber>
    </recommendedName>
    <alternativeName>
        <fullName evidence="13">NAD(P)H dehydrogenase, subunit 2</fullName>
    </alternativeName>
    <alternativeName>
        <fullName evidence="13">NADH-plastoquinone oxidoreductase subunit 2</fullName>
    </alternativeName>
</protein>
<dbReference type="RefSeq" id="YP_010249914.1">
    <property type="nucleotide sequence ID" value="NC_060348.1"/>
</dbReference>
<keyword evidence="6 13" id="KW-0521">NADP</keyword>
<dbReference type="AlphaFoldDB" id="A0A8A9Y1K1"/>
<organism evidence="16">
    <name type="scientific">Polytrichum commune</name>
    <name type="common">Haircap moss</name>
    <dbReference type="NCBI Taxonomy" id="3213"/>
    <lineage>
        <taxon>Eukaryota</taxon>
        <taxon>Viridiplantae</taxon>
        <taxon>Streptophyta</taxon>
        <taxon>Embryophyta</taxon>
        <taxon>Bryophyta</taxon>
        <taxon>Bryophytina</taxon>
        <taxon>Polytrichopsida</taxon>
        <taxon>Polytrichales</taxon>
        <taxon>Polytrichaceae</taxon>
        <taxon>Polytrichum</taxon>
    </lineage>
</organism>
<evidence type="ECO:0000256" key="12">
    <source>
        <dbReference type="ARBA" id="ARBA00023136"/>
    </source>
</evidence>
<keyword evidence="11 13" id="KW-0793">Thylakoid</keyword>
<dbReference type="HAMAP" id="MF_00445">
    <property type="entry name" value="NDH1_NuoN_1"/>
    <property type="match status" value="1"/>
</dbReference>
<dbReference type="Pfam" id="PF19530">
    <property type="entry name" value="Ndh2_N"/>
    <property type="match status" value="1"/>
</dbReference>
<feature type="transmembrane region" description="Helical" evidence="13">
    <location>
        <begin position="375"/>
        <end position="397"/>
    </location>
</feature>
<keyword evidence="2 13" id="KW-0813">Transport</keyword>
<keyword evidence="5 13" id="KW-0874">Quinone</keyword>
<evidence type="ECO:0000256" key="10">
    <source>
        <dbReference type="ARBA" id="ARBA00023027"/>
    </source>
</evidence>
<keyword evidence="10 13" id="KW-0520">NAD</keyword>
<feature type="transmembrane region" description="Helical" evidence="13">
    <location>
        <begin position="409"/>
        <end position="430"/>
    </location>
</feature>
<dbReference type="InterPro" id="IPR045693">
    <property type="entry name" value="Ndh2_N"/>
</dbReference>
<keyword evidence="8 13" id="KW-1278">Translocase</keyword>
<evidence type="ECO:0000256" key="2">
    <source>
        <dbReference type="ARBA" id="ARBA00022448"/>
    </source>
</evidence>
<evidence type="ECO:0000256" key="6">
    <source>
        <dbReference type="ARBA" id="ARBA00022857"/>
    </source>
</evidence>
<gene>
    <name evidence="13 16" type="primary">ndhB</name>
</gene>
<feature type="domain" description="NAD(P)H-quinone oxidoreductase subunit 2 N-terminal" evidence="15">
    <location>
        <begin position="1"/>
        <end position="100"/>
    </location>
</feature>
<feature type="transmembrane region" description="Helical" evidence="13">
    <location>
        <begin position="306"/>
        <end position="327"/>
    </location>
</feature>
<comment type="function">
    <text evidence="13">NDH shuttles electrons from NAD(P)H:plastoquinone, via FMN and iron-sulfur (Fe-S) centers, to quinones in the photosynthetic chain and possibly in a chloroplast respiratory chain. The immediate electron acceptor for the enzyme in this species is believed to be plastoquinone. Couples the redox reaction to proton translocation, and thus conserves the redox energy in a proton gradient.</text>
</comment>
<keyword evidence="9 13" id="KW-1133">Transmembrane helix</keyword>